<dbReference type="Proteomes" id="UP001064048">
    <property type="component" value="Chromosome 13"/>
</dbReference>
<evidence type="ECO:0000313" key="1">
    <source>
        <dbReference type="EMBL" id="KAI8420917.1"/>
    </source>
</evidence>
<reference evidence="1 2" key="1">
    <citation type="journal article" date="2022" name="Genome Biol. Evol.">
        <title>The Spruce Budworm Genome: Reconstructing the Evolutionary History of Antifreeze Proteins.</title>
        <authorList>
            <person name="Beliveau C."/>
            <person name="Gagne P."/>
            <person name="Picq S."/>
            <person name="Vernygora O."/>
            <person name="Keeling C.I."/>
            <person name="Pinkney K."/>
            <person name="Doucet D."/>
            <person name="Wen F."/>
            <person name="Johnston J.S."/>
            <person name="Maaroufi H."/>
            <person name="Boyle B."/>
            <person name="Laroche J."/>
            <person name="Dewar K."/>
            <person name="Juretic N."/>
            <person name="Blackburn G."/>
            <person name="Nisole A."/>
            <person name="Brunet B."/>
            <person name="Brandao M."/>
            <person name="Lumley L."/>
            <person name="Duan J."/>
            <person name="Quan G."/>
            <person name="Lucarotti C.J."/>
            <person name="Roe A.D."/>
            <person name="Sperling F.A.H."/>
            <person name="Levesque R.C."/>
            <person name="Cusson M."/>
        </authorList>
    </citation>
    <scope>NUCLEOTIDE SEQUENCE [LARGE SCALE GENOMIC DNA]</scope>
    <source>
        <strain evidence="1">Glfc:IPQL:Cfum</strain>
    </source>
</reference>
<accession>A0ACC0J9X1</accession>
<organism evidence="1 2">
    <name type="scientific">Choristoneura fumiferana</name>
    <name type="common">Spruce budworm moth</name>
    <name type="synonym">Archips fumiferana</name>
    <dbReference type="NCBI Taxonomy" id="7141"/>
    <lineage>
        <taxon>Eukaryota</taxon>
        <taxon>Metazoa</taxon>
        <taxon>Ecdysozoa</taxon>
        <taxon>Arthropoda</taxon>
        <taxon>Hexapoda</taxon>
        <taxon>Insecta</taxon>
        <taxon>Pterygota</taxon>
        <taxon>Neoptera</taxon>
        <taxon>Endopterygota</taxon>
        <taxon>Lepidoptera</taxon>
        <taxon>Glossata</taxon>
        <taxon>Ditrysia</taxon>
        <taxon>Tortricoidea</taxon>
        <taxon>Tortricidae</taxon>
        <taxon>Tortricinae</taxon>
        <taxon>Choristoneura</taxon>
    </lineage>
</organism>
<protein>
    <submittedName>
        <fullName evidence="1">Uncharacterized protein</fullName>
    </submittedName>
</protein>
<gene>
    <name evidence="1" type="ORF">MSG28_008084</name>
</gene>
<comment type="caution">
    <text evidence="1">The sequence shown here is derived from an EMBL/GenBank/DDBJ whole genome shotgun (WGS) entry which is preliminary data.</text>
</comment>
<proteinExistence type="predicted"/>
<dbReference type="EMBL" id="CM046113">
    <property type="protein sequence ID" value="KAI8420917.1"/>
    <property type="molecule type" value="Genomic_DNA"/>
</dbReference>
<sequence>MASSKDNNAEVSPATSTTSFKEAFFERSPSVSSAREDKWPELLVSKPERSFFSSTKFNYQI</sequence>
<keyword evidence="2" id="KW-1185">Reference proteome</keyword>
<evidence type="ECO:0000313" key="2">
    <source>
        <dbReference type="Proteomes" id="UP001064048"/>
    </source>
</evidence>
<name>A0ACC0J9X1_CHOFU</name>